<protein>
    <recommendedName>
        <fullName evidence="2">Double Cache domain-containing protein</fullName>
    </recommendedName>
</protein>
<feature type="domain" description="Double Cache" evidence="2">
    <location>
        <begin position="65"/>
        <end position="301"/>
    </location>
</feature>
<reference evidence="3 4" key="1">
    <citation type="submission" date="2016-04" db="EMBL/GenBank/DDBJ databases">
        <title>Draft genome sequence of freshwater magnetotactic bacteria Magnetospirillum marisnigri SP-1 and Magnetospirillum moscoviense BB-1.</title>
        <authorList>
            <person name="Koziaeva V."/>
            <person name="Dziuba M.V."/>
            <person name="Ivanov T.M."/>
            <person name="Kuznetsov B."/>
            <person name="Grouzdev D.S."/>
        </authorList>
    </citation>
    <scope>NUCLEOTIDE SEQUENCE [LARGE SCALE GENOMIC DNA]</scope>
    <source>
        <strain evidence="3 4">SP-1</strain>
    </source>
</reference>
<keyword evidence="1" id="KW-0812">Transmembrane</keyword>
<dbReference type="AlphaFoldDB" id="A0A178MIH3"/>
<dbReference type="InterPro" id="IPR029150">
    <property type="entry name" value="dCache_3"/>
</dbReference>
<sequence length="609" mass="65026">MTAASSGEKKPKASAGTSRLVIVLAVAAVAAVVSAFYSINEYANGTGAIVSSADKNAGRFEMVFRDFIQARMRAMSIAADTMLQSRINMEAFAKDDRAGLVSRIDPFFTEILSKDHGVTNLAFWKAPATLYYRAGDSKNFGQDLSGFRKTVVAANERRQRVLAIETGMGGLIAIRAVVPIFFEDKHVGALDFGTSFAIPLERAMATSGLQWAVGLQKEVSARVERPADAKVDAWKGNDVFYLYSDQATGEAVRAAEFDPRGKGYTLTQVGDKTVFIKSFPVVNFSGVPTIVVATVLDVSDAFAAVLKSVAIKTAILFLAITILGSFGIIKFGDMKSGLLGAMGRQKRELDERAAACDAAVAKLKDVDLIKRGFFTNLVAAVSEPLQAVAGQLQSVGPAIETVVNGQPPEPATRDMIRERFAFAVAETSRLSRLVADYQQLEMFRQKLVKADNPLLSLSEVVGRTINEDMAGYRRLPQLSITAAVPADLPVTRADPDMLRRAISGLVGYAAQRAGQGKIALTGRVDEAGWLEVKLSGSAYAAAGAPDDALLDESRQFISRLGTSAMANANGAPLVGVVLSRIIIEYFGGSLEASANAKDPGFLFRLPVAA</sequence>
<gene>
    <name evidence="3" type="ORF">A6A04_20115</name>
</gene>
<dbReference type="InterPro" id="IPR029151">
    <property type="entry name" value="Sensor-like_sf"/>
</dbReference>
<name>A0A178MIH3_9PROT</name>
<dbReference type="STRING" id="1285242.A6A04_20115"/>
<feature type="transmembrane region" description="Helical" evidence="1">
    <location>
        <begin position="309"/>
        <end position="329"/>
    </location>
</feature>
<evidence type="ECO:0000256" key="1">
    <source>
        <dbReference type="SAM" id="Phobius"/>
    </source>
</evidence>
<keyword evidence="1" id="KW-1133">Transmembrane helix</keyword>
<dbReference type="RefSeq" id="WP_068493999.1">
    <property type="nucleotide sequence ID" value="NZ_LWQT01000075.1"/>
</dbReference>
<dbReference type="Proteomes" id="UP000078428">
    <property type="component" value="Unassembled WGS sequence"/>
</dbReference>
<dbReference type="Pfam" id="PF14827">
    <property type="entry name" value="dCache_3"/>
    <property type="match status" value="1"/>
</dbReference>
<proteinExistence type="predicted"/>
<comment type="caution">
    <text evidence="3">The sequence shown here is derived from an EMBL/GenBank/DDBJ whole genome shotgun (WGS) entry which is preliminary data.</text>
</comment>
<evidence type="ECO:0000313" key="4">
    <source>
        <dbReference type="Proteomes" id="UP000078428"/>
    </source>
</evidence>
<dbReference type="Gene3D" id="3.30.450.20">
    <property type="entry name" value="PAS domain"/>
    <property type="match status" value="1"/>
</dbReference>
<dbReference type="EMBL" id="LWQT01000075">
    <property type="protein sequence ID" value="OAN48440.1"/>
    <property type="molecule type" value="Genomic_DNA"/>
</dbReference>
<feature type="transmembrane region" description="Helical" evidence="1">
    <location>
        <begin position="20"/>
        <end position="39"/>
    </location>
</feature>
<organism evidence="3 4">
    <name type="scientific">Paramagnetospirillum marisnigri</name>
    <dbReference type="NCBI Taxonomy" id="1285242"/>
    <lineage>
        <taxon>Bacteria</taxon>
        <taxon>Pseudomonadati</taxon>
        <taxon>Pseudomonadota</taxon>
        <taxon>Alphaproteobacteria</taxon>
        <taxon>Rhodospirillales</taxon>
        <taxon>Magnetospirillaceae</taxon>
        <taxon>Paramagnetospirillum</taxon>
    </lineage>
</organism>
<dbReference type="SUPFAM" id="SSF103190">
    <property type="entry name" value="Sensory domain-like"/>
    <property type="match status" value="1"/>
</dbReference>
<accession>A0A178MIH3</accession>
<dbReference type="OrthoDB" id="1776073at2"/>
<evidence type="ECO:0000259" key="2">
    <source>
        <dbReference type="Pfam" id="PF14827"/>
    </source>
</evidence>
<evidence type="ECO:0000313" key="3">
    <source>
        <dbReference type="EMBL" id="OAN48440.1"/>
    </source>
</evidence>
<keyword evidence="4" id="KW-1185">Reference proteome</keyword>
<keyword evidence="1" id="KW-0472">Membrane</keyword>